<keyword evidence="1" id="KW-0472">Membrane</keyword>
<dbReference type="Proteomes" id="UP000322244">
    <property type="component" value="Unassembled WGS sequence"/>
</dbReference>
<organism evidence="2 3">
    <name type="scientific">Antrihabitans cavernicola</name>
    <dbReference type="NCBI Taxonomy" id="2495913"/>
    <lineage>
        <taxon>Bacteria</taxon>
        <taxon>Bacillati</taxon>
        <taxon>Actinomycetota</taxon>
        <taxon>Actinomycetes</taxon>
        <taxon>Mycobacteriales</taxon>
        <taxon>Nocardiaceae</taxon>
        <taxon>Antrihabitans</taxon>
    </lineage>
</organism>
<keyword evidence="1" id="KW-1133">Transmembrane helix</keyword>
<dbReference type="EMBL" id="VLNY01000010">
    <property type="protein sequence ID" value="KAA0021407.1"/>
    <property type="molecule type" value="Genomic_DNA"/>
</dbReference>
<dbReference type="AlphaFoldDB" id="A0A5A7S915"/>
<evidence type="ECO:0008006" key="4">
    <source>
        <dbReference type="Google" id="ProtNLM"/>
    </source>
</evidence>
<protein>
    <recommendedName>
        <fullName evidence="4">DUF4267 domain-containing protein</fullName>
    </recommendedName>
</protein>
<comment type="caution">
    <text evidence="2">The sequence shown here is derived from an EMBL/GenBank/DDBJ whole genome shotgun (WGS) entry which is preliminary data.</text>
</comment>
<evidence type="ECO:0000313" key="3">
    <source>
        <dbReference type="Proteomes" id="UP000322244"/>
    </source>
</evidence>
<keyword evidence="3" id="KW-1185">Reference proteome</keyword>
<name>A0A5A7S915_9NOCA</name>
<gene>
    <name evidence="2" type="ORF">FOY51_19400</name>
</gene>
<feature type="transmembrane region" description="Helical" evidence="1">
    <location>
        <begin position="7"/>
        <end position="30"/>
    </location>
</feature>
<evidence type="ECO:0000313" key="2">
    <source>
        <dbReference type="EMBL" id="KAA0021407.1"/>
    </source>
</evidence>
<feature type="transmembrane region" description="Helical" evidence="1">
    <location>
        <begin position="100"/>
        <end position="119"/>
    </location>
</feature>
<accession>A0A5A7S915</accession>
<keyword evidence="1" id="KW-0812">Transmembrane</keyword>
<sequence>MTVRVDLPLLLASARVVVGVVLIAAPTVVLPRDDAANGTNALLMRTIGIRDLVLGSGAVVARTAGSRDDFRRWAAAGLASDTGDLLAGIGGAHLVGRAGAIKAVAVVAPWVGVGAAGLWQKRRGVSPDR</sequence>
<proteinExistence type="predicted"/>
<dbReference type="RefSeq" id="WP_149431911.1">
    <property type="nucleotide sequence ID" value="NZ_VLNY01000010.1"/>
</dbReference>
<dbReference type="OrthoDB" id="4484935at2"/>
<reference evidence="2 3" key="1">
    <citation type="submission" date="2019-07" db="EMBL/GenBank/DDBJ databases">
        <title>Rhodococcus cavernicolus sp. nov., isolated from a cave.</title>
        <authorList>
            <person name="Lee S.D."/>
        </authorList>
    </citation>
    <scope>NUCLEOTIDE SEQUENCE [LARGE SCALE GENOMIC DNA]</scope>
    <source>
        <strain evidence="2 3">C1-24</strain>
    </source>
</reference>
<evidence type="ECO:0000256" key="1">
    <source>
        <dbReference type="SAM" id="Phobius"/>
    </source>
</evidence>